<name>A0A2T7UBE4_9BURK</name>
<dbReference type="PROSITE" id="PS51318">
    <property type="entry name" value="TAT"/>
    <property type="match status" value="1"/>
</dbReference>
<organism evidence="1 2">
    <name type="scientific">Limnohabitans planktonicus II-D5</name>
    <dbReference type="NCBI Taxonomy" id="1293045"/>
    <lineage>
        <taxon>Bacteria</taxon>
        <taxon>Pseudomonadati</taxon>
        <taxon>Pseudomonadota</taxon>
        <taxon>Betaproteobacteria</taxon>
        <taxon>Burkholderiales</taxon>
        <taxon>Comamonadaceae</taxon>
        <taxon>Limnohabitans</taxon>
    </lineage>
</organism>
<dbReference type="AlphaFoldDB" id="A0A2T7UBE4"/>
<dbReference type="InterPro" id="IPR006311">
    <property type="entry name" value="TAT_signal"/>
</dbReference>
<protein>
    <submittedName>
        <fullName evidence="1">Twin-arginine translocation pathway signal</fullName>
    </submittedName>
</protein>
<dbReference type="EMBL" id="LFYT02000021">
    <property type="protein sequence ID" value="PVE41993.1"/>
    <property type="molecule type" value="Genomic_DNA"/>
</dbReference>
<dbReference type="Pfam" id="PF13618">
    <property type="entry name" value="Gluconate_2-dh3"/>
    <property type="match status" value="1"/>
</dbReference>
<proteinExistence type="predicted"/>
<evidence type="ECO:0000313" key="1">
    <source>
        <dbReference type="EMBL" id="PVE41993.1"/>
    </source>
</evidence>
<gene>
    <name evidence="1" type="ORF">H663_014680</name>
</gene>
<keyword evidence="2" id="KW-1185">Reference proteome</keyword>
<sequence>MRVLDKLPQVQRRSFLAGAAGMSVVPVTALSMAPTALHAASFKVLGSQTGATLLRMARDIYPHDKLADRYYLQALMAHEKASAKDAALKKMITDGVAELDAQAKRRFGSSYAATPKEADRVSVLKAMEQSPFFQKIRGDMVTGLYDNKQVWPMLGYEGSSWQKGGYVNRGFNDINWL</sequence>
<accession>A0A2T7UBE4</accession>
<dbReference type="InterPro" id="IPR027056">
    <property type="entry name" value="Gluconate_2DH_su3"/>
</dbReference>
<reference evidence="1" key="1">
    <citation type="submission" date="2017-04" db="EMBL/GenBank/DDBJ databases">
        <title>Unexpected and diverse lifestyles within the genus Limnohabitans.</title>
        <authorList>
            <person name="Kasalicky V."/>
            <person name="Mehrshad M."/>
            <person name="Andrei S.-A."/>
            <person name="Salcher M."/>
            <person name="Kratochvilova H."/>
            <person name="Simek K."/>
            <person name="Ghai R."/>
        </authorList>
    </citation>
    <scope>NUCLEOTIDE SEQUENCE [LARGE SCALE GENOMIC DNA]</scope>
    <source>
        <strain evidence="1">II-D5</strain>
    </source>
</reference>
<dbReference type="STRING" id="1293045.H663_09370"/>
<evidence type="ECO:0000313" key="2">
    <source>
        <dbReference type="Proteomes" id="UP000037507"/>
    </source>
</evidence>
<comment type="caution">
    <text evidence="1">The sequence shown here is derived from an EMBL/GenBank/DDBJ whole genome shotgun (WGS) entry which is preliminary data.</text>
</comment>
<dbReference type="OrthoDB" id="4929908at2"/>
<dbReference type="Proteomes" id="UP000037507">
    <property type="component" value="Unassembled WGS sequence"/>
</dbReference>